<dbReference type="PROSITE" id="PS50865">
    <property type="entry name" value="ZF_MYND_2"/>
    <property type="match status" value="1"/>
</dbReference>
<dbReference type="RefSeq" id="XP_013246180.1">
    <property type="nucleotide sequence ID" value="XM_013390726.1"/>
</dbReference>
<feature type="region of interest" description="Disordered" evidence="9">
    <location>
        <begin position="1004"/>
        <end position="1036"/>
    </location>
</feature>
<name>A0A066WHU1_TILAU</name>
<comment type="caution">
    <text evidence="11">The sequence shown here is derived from an EMBL/GenBank/DDBJ whole genome shotgun (WGS) entry which is preliminary data.</text>
</comment>
<dbReference type="FunCoup" id="A0A066WHU1">
    <property type="interactions" value="1"/>
</dbReference>
<dbReference type="InterPro" id="IPR051664">
    <property type="entry name" value="MYND-type_zinc_finger"/>
</dbReference>
<feature type="region of interest" description="Disordered" evidence="9">
    <location>
        <begin position="175"/>
        <end position="228"/>
    </location>
</feature>
<keyword evidence="4" id="KW-0479">Metal-binding</keyword>
<accession>A0A066WHU1</accession>
<evidence type="ECO:0000256" key="9">
    <source>
        <dbReference type="SAM" id="MobiDB-lite"/>
    </source>
</evidence>
<feature type="domain" description="MYND-type" evidence="10">
    <location>
        <begin position="668"/>
        <end position="710"/>
    </location>
</feature>
<feature type="compositionally biased region" description="Low complexity" evidence="9">
    <location>
        <begin position="829"/>
        <end position="843"/>
    </location>
</feature>
<comment type="subcellular location">
    <subcellularLocation>
        <location evidence="1">Cytoplasm</location>
    </subcellularLocation>
</comment>
<evidence type="ECO:0000256" key="6">
    <source>
        <dbReference type="ARBA" id="ARBA00022833"/>
    </source>
</evidence>
<feature type="compositionally biased region" description="Basic and acidic residues" evidence="9">
    <location>
        <begin position="714"/>
        <end position="730"/>
    </location>
</feature>
<dbReference type="GO" id="GO:0008270">
    <property type="term" value="F:zinc ion binding"/>
    <property type="evidence" value="ECO:0007669"/>
    <property type="project" value="UniProtKB-KW"/>
</dbReference>
<organism evidence="11 12">
    <name type="scientific">Tilletiaria anomala (strain ATCC 24038 / CBS 436.72 / UBC 951)</name>
    <dbReference type="NCBI Taxonomy" id="1037660"/>
    <lineage>
        <taxon>Eukaryota</taxon>
        <taxon>Fungi</taxon>
        <taxon>Dikarya</taxon>
        <taxon>Basidiomycota</taxon>
        <taxon>Ustilaginomycotina</taxon>
        <taxon>Exobasidiomycetes</taxon>
        <taxon>Georgefischeriales</taxon>
        <taxon>Tilletiariaceae</taxon>
        <taxon>Tilletiaria</taxon>
    </lineage>
</organism>
<keyword evidence="8" id="KW-0175">Coiled coil</keyword>
<feature type="compositionally biased region" description="Acidic residues" evidence="9">
    <location>
        <begin position="324"/>
        <end position="337"/>
    </location>
</feature>
<feature type="compositionally biased region" description="Low complexity" evidence="9">
    <location>
        <begin position="354"/>
        <end position="368"/>
    </location>
</feature>
<feature type="region of interest" description="Disordered" evidence="9">
    <location>
        <begin position="896"/>
        <end position="941"/>
    </location>
</feature>
<feature type="region of interest" description="Disordered" evidence="9">
    <location>
        <begin position="288"/>
        <end position="429"/>
    </location>
</feature>
<dbReference type="GO" id="GO:0006511">
    <property type="term" value="P:ubiquitin-dependent protein catabolic process"/>
    <property type="evidence" value="ECO:0007669"/>
    <property type="project" value="TreeGrafter"/>
</dbReference>
<dbReference type="GO" id="GO:0005737">
    <property type="term" value="C:cytoplasm"/>
    <property type="evidence" value="ECO:0007669"/>
    <property type="project" value="UniProtKB-SubCell"/>
</dbReference>
<feature type="compositionally biased region" description="Low complexity" evidence="9">
    <location>
        <begin position="1004"/>
        <end position="1027"/>
    </location>
</feature>
<keyword evidence="6" id="KW-0862">Zinc</keyword>
<keyword evidence="5 7" id="KW-0863">Zinc-finger</keyword>
<evidence type="ECO:0000256" key="7">
    <source>
        <dbReference type="PROSITE-ProRule" id="PRU00134"/>
    </source>
</evidence>
<keyword evidence="3" id="KW-0963">Cytoplasm</keyword>
<evidence type="ECO:0000313" key="12">
    <source>
        <dbReference type="Proteomes" id="UP000027361"/>
    </source>
</evidence>
<dbReference type="InterPro" id="IPR002893">
    <property type="entry name" value="Znf_MYND"/>
</dbReference>
<feature type="compositionally biased region" description="Low complexity" evidence="9">
    <location>
        <begin position="308"/>
        <end position="323"/>
    </location>
</feature>
<evidence type="ECO:0000256" key="3">
    <source>
        <dbReference type="ARBA" id="ARBA00022490"/>
    </source>
</evidence>
<feature type="coiled-coil region" evidence="8">
    <location>
        <begin position="127"/>
        <end position="159"/>
    </location>
</feature>
<feature type="region of interest" description="Disordered" evidence="9">
    <location>
        <begin position="714"/>
        <end position="851"/>
    </location>
</feature>
<feature type="compositionally biased region" description="Low complexity" evidence="9">
    <location>
        <begin position="175"/>
        <end position="195"/>
    </location>
</feature>
<evidence type="ECO:0000256" key="2">
    <source>
        <dbReference type="ARBA" id="ARBA00010655"/>
    </source>
</evidence>
<dbReference type="GeneID" id="25267717"/>
<feature type="region of interest" description="Disordered" evidence="9">
    <location>
        <begin position="1266"/>
        <end position="1289"/>
    </location>
</feature>
<evidence type="ECO:0000256" key="1">
    <source>
        <dbReference type="ARBA" id="ARBA00004496"/>
    </source>
</evidence>
<feature type="compositionally biased region" description="Gly residues" evidence="9">
    <location>
        <begin position="896"/>
        <end position="908"/>
    </location>
</feature>
<feature type="region of interest" description="Disordered" evidence="9">
    <location>
        <begin position="472"/>
        <end position="532"/>
    </location>
</feature>
<dbReference type="HOGENOM" id="CLU_253069_0_0_1"/>
<evidence type="ECO:0000313" key="11">
    <source>
        <dbReference type="EMBL" id="KDN53341.1"/>
    </source>
</evidence>
<keyword evidence="12" id="KW-1185">Reference proteome</keyword>
<dbReference type="EMBL" id="JMSN01000002">
    <property type="protein sequence ID" value="KDN53341.1"/>
    <property type="molecule type" value="Genomic_DNA"/>
</dbReference>
<evidence type="ECO:0000256" key="8">
    <source>
        <dbReference type="SAM" id="Coils"/>
    </source>
</evidence>
<evidence type="ECO:0000256" key="4">
    <source>
        <dbReference type="ARBA" id="ARBA00022723"/>
    </source>
</evidence>
<evidence type="ECO:0000256" key="5">
    <source>
        <dbReference type="ARBA" id="ARBA00022771"/>
    </source>
</evidence>
<feature type="compositionally biased region" description="Basic and acidic residues" evidence="9">
    <location>
        <begin position="475"/>
        <end position="484"/>
    </location>
</feature>
<feature type="compositionally biased region" description="Gly residues" evidence="9">
    <location>
        <begin position="390"/>
        <end position="407"/>
    </location>
</feature>
<dbReference type="OrthoDB" id="5594178at2759"/>
<dbReference type="Proteomes" id="UP000027361">
    <property type="component" value="Unassembled WGS sequence"/>
</dbReference>
<sequence length="1289" mass="134324">MRQSNFSNPAQGKACICITAAVYDRRAIDSTATLPLINSLNHLAYLTSTSPRIREMVTLDGGLDRLIRILRQVPKAPASSSRGVSTKEMQAIWKWSLAFQCVVNIGVRGSEAVRTRVVEAGMIPVTVKVLESHLAVIEARREEKRREEHEARKAAAAAATAAAAYGTVPPAAAVTAADSHNSNNTSSSSTSSNLRSRSHRSGTAVQRPAPFPVPTPAEPETHPTTPPEAQQLISGHLVAGAGRSDDVASGTAADAAAASLSMLPDMAGGMPLNTAAVDLLQHAANDLQMQHRHHHRHSHGLDHEHDGSSSLADASASGSGSESADVDVDADVDDVDMDGIGVSTDDSDGDAAHRSSSSSSRSSLMVDVVPPPLPPTAHGLNSSYGAQHSGQGGLVAVGNGNGNGNGNGSDNDSGNGNGNSEDPDERRTPRPARITLAALAAHEMPPPLVANALVRQETVTPSSSRGISLVADGDQQQHEQHGVADGESTTHTVRQAARSERRAASRAAGTADDGSHAFHANSHNNSTSNGNGNNILTSGEMIYREEEVLLSLQLLAYLSKYPHVRHMFHNEEVLGAALPGSLDSFAHLRAHPSMTESNVSWTPEAACRRNVFSIAEKFTLRSSRSGSSHASASSHPKLAPEIQYWAGVIMRNACRKDECRGGIRQCANMQCGKWESFPREFAKCRRCRKAKYCSKQCQSRGWQSGHRFWCSARSDDDVKEKADRDRDREGVSAGGGTEAETPTAATHDGVAQHHLQHRRSAHGNGNGHSHEHGHRSRRHGGEDSAMRAERRRERERQRQLASSTLDVSLPSSSASRHSADQPHVSAMRSSSMHAHGGSGSVSATPTADGSEASEDDLLLLDHHHSISSTANLADMIDHSALSPAGSIDVFSAASNGGAGGSGSGSGGGGDDDDDVHPHAHAPRVPPMPPQRTDLAGRPLPPPVIAQFDGPPEELLGGRATPGATVDNEATFGRGDFDQMRTLWPSGGLSQGETFVHELRHPSTGLASGALSPSSPASSAGVSSAGPSEDSAAAAYRSHDDGLRRLSALRAPAARQLHRFASGNFNYGANGPDGVLSSGGGSSVLGSGSGNGASGGMMGVGISARRPLREAHARPSGLGSLCNATPARSVSSGSGILLPPSATSSTSSPAFLPRRNMMVMAMAAGAGLADSSSIERPLSALGVSARAGGMTIDEDGAGVGGASVRDHHHADASRYEGIRSASAAAPRFDGLLHARSASSDLEFLSVPPGLETLMDATASVSSARARAGDCGSLEQQQRQQGDDLDVVMDG</sequence>
<evidence type="ECO:0000259" key="10">
    <source>
        <dbReference type="PROSITE" id="PS50865"/>
    </source>
</evidence>
<dbReference type="SUPFAM" id="SSF144232">
    <property type="entry name" value="HIT/MYND zinc finger-like"/>
    <property type="match status" value="1"/>
</dbReference>
<dbReference type="PANTHER" id="PTHR47442">
    <property type="entry name" value="MYND-TYPE ZINC FINGER PROTEIN MUB1"/>
    <property type="match status" value="1"/>
</dbReference>
<feature type="compositionally biased region" description="Low complexity" evidence="9">
    <location>
        <begin position="799"/>
        <end position="816"/>
    </location>
</feature>
<dbReference type="GO" id="GO:0007163">
    <property type="term" value="P:establishment or maintenance of cell polarity"/>
    <property type="evidence" value="ECO:0007669"/>
    <property type="project" value="TreeGrafter"/>
</dbReference>
<protein>
    <recommendedName>
        <fullName evidence="10">MYND-type domain-containing protein</fullName>
    </recommendedName>
</protein>
<gene>
    <name evidence="11" type="ORF">K437DRAFT_68785</name>
</gene>
<dbReference type="PANTHER" id="PTHR47442:SF1">
    <property type="entry name" value="MYND-TYPE ZINC FINGER PROTEIN MUB1"/>
    <property type="match status" value="1"/>
</dbReference>
<feature type="compositionally biased region" description="Basic and acidic residues" evidence="9">
    <location>
        <begin position="779"/>
        <end position="798"/>
    </location>
</feature>
<dbReference type="InParanoid" id="A0A066WHU1"/>
<feature type="compositionally biased region" description="Low complexity" evidence="9">
    <location>
        <begin position="517"/>
        <end position="532"/>
    </location>
</feature>
<comment type="similarity">
    <text evidence="2">Belongs to the MUB1/samB family.</text>
</comment>
<dbReference type="Pfam" id="PF01753">
    <property type="entry name" value="zf-MYND"/>
    <property type="match status" value="1"/>
</dbReference>
<dbReference type="Gene3D" id="6.10.140.2220">
    <property type="match status" value="1"/>
</dbReference>
<feature type="compositionally biased region" description="Polar residues" evidence="9">
    <location>
        <begin position="379"/>
        <end position="389"/>
    </location>
</feature>
<proteinExistence type="inferred from homology"/>
<reference evidence="11 12" key="1">
    <citation type="submission" date="2014-05" db="EMBL/GenBank/DDBJ databases">
        <title>Draft genome sequence of a rare smut relative, Tilletiaria anomala UBC 951.</title>
        <authorList>
            <consortium name="DOE Joint Genome Institute"/>
            <person name="Toome M."/>
            <person name="Kuo A."/>
            <person name="Henrissat B."/>
            <person name="Lipzen A."/>
            <person name="Tritt A."/>
            <person name="Yoshinaga Y."/>
            <person name="Zane M."/>
            <person name="Barry K."/>
            <person name="Grigoriev I.V."/>
            <person name="Spatafora J.W."/>
            <person name="Aimea M.C."/>
        </authorList>
    </citation>
    <scope>NUCLEOTIDE SEQUENCE [LARGE SCALE GENOMIC DNA]</scope>
    <source>
        <strain evidence="11 12">UBC 951</strain>
    </source>
</reference>
<dbReference type="GO" id="GO:1990304">
    <property type="term" value="C:MUB1-RAD6-UBR2 ubiquitin ligase complex"/>
    <property type="evidence" value="ECO:0007669"/>
    <property type="project" value="TreeGrafter"/>
</dbReference>
<feature type="compositionally biased region" description="Low complexity" evidence="9">
    <location>
        <begin position="408"/>
        <end position="420"/>
    </location>
</feature>